<dbReference type="GO" id="GO:0005524">
    <property type="term" value="F:ATP binding"/>
    <property type="evidence" value="ECO:0007669"/>
    <property type="project" value="UniProtKB-KW"/>
</dbReference>
<dbReference type="PROSITE" id="PS50893">
    <property type="entry name" value="ABC_TRANSPORTER_2"/>
    <property type="match status" value="1"/>
</dbReference>
<dbReference type="PANTHER" id="PTHR43335:SF4">
    <property type="entry name" value="ABC TRANSPORTER, ATP-BINDING PROTEIN"/>
    <property type="match status" value="1"/>
</dbReference>
<reference evidence="6 7" key="1">
    <citation type="submission" date="2020-08" db="EMBL/GenBank/DDBJ databases">
        <title>Sequencing the genomes of 1000 actinobacteria strains.</title>
        <authorList>
            <person name="Klenk H.-P."/>
        </authorList>
    </citation>
    <scope>NUCLEOTIDE SEQUENCE [LARGE SCALE GENOMIC DNA]</scope>
    <source>
        <strain evidence="6 7">DSM 45809</strain>
    </source>
</reference>
<dbReference type="RefSeq" id="WP_185043389.1">
    <property type="nucleotide sequence ID" value="NZ_BAABFG010000005.1"/>
</dbReference>
<dbReference type="InterPro" id="IPR003593">
    <property type="entry name" value="AAA+_ATPase"/>
</dbReference>
<evidence type="ECO:0000256" key="4">
    <source>
        <dbReference type="ARBA" id="ARBA00022840"/>
    </source>
</evidence>
<comment type="similarity">
    <text evidence="1">Belongs to the ABC transporter superfamily.</text>
</comment>
<comment type="caution">
    <text evidence="6">The sequence shown here is derived from an EMBL/GenBank/DDBJ whole genome shotgun (WGS) entry which is preliminary data.</text>
</comment>
<dbReference type="InterPro" id="IPR003439">
    <property type="entry name" value="ABC_transporter-like_ATP-bd"/>
</dbReference>
<sequence length="290" mass="30818">MIETKALTKSYRRVTAIRDVSFTATPGRVTGLVGLNGSGKSTTLRILLGLSRATSGAALINGKRYHQLRHPLRQVGAVLEQGLAHPGQTGYTHLVTQALLSGTSRSRVKELLSFVGLDGAAAKRTGDYSLGMRQRLSVATALLGEPDVLILDEAANGLDPSGMAWLRELLREHAARGGTVLISSHLLSELEQVADDVVVIGRGEILHAGPLAGLIGGTRLRVRGGNPQLLWQAFERYGGTVTTDGQVLYVSGLTAEHAGDIALHVQVPVYELVTETPHLEDVFLSLAGES</sequence>
<dbReference type="PANTHER" id="PTHR43335">
    <property type="entry name" value="ABC TRANSPORTER, ATP-BINDING PROTEIN"/>
    <property type="match status" value="1"/>
</dbReference>
<evidence type="ECO:0000259" key="5">
    <source>
        <dbReference type="PROSITE" id="PS50893"/>
    </source>
</evidence>
<evidence type="ECO:0000313" key="7">
    <source>
        <dbReference type="Proteomes" id="UP000546162"/>
    </source>
</evidence>
<organism evidence="6 7">
    <name type="scientific">Actinoplanes octamycinicus</name>
    <dbReference type="NCBI Taxonomy" id="135948"/>
    <lineage>
        <taxon>Bacteria</taxon>
        <taxon>Bacillati</taxon>
        <taxon>Actinomycetota</taxon>
        <taxon>Actinomycetes</taxon>
        <taxon>Micromonosporales</taxon>
        <taxon>Micromonosporaceae</taxon>
        <taxon>Actinoplanes</taxon>
    </lineage>
</organism>
<evidence type="ECO:0000256" key="2">
    <source>
        <dbReference type="ARBA" id="ARBA00022448"/>
    </source>
</evidence>
<dbReference type="AlphaFoldDB" id="A0A7W7H3P6"/>
<gene>
    <name evidence="6" type="ORF">BJY16_006536</name>
</gene>
<dbReference type="Pfam" id="PF00005">
    <property type="entry name" value="ABC_tran"/>
    <property type="match status" value="1"/>
</dbReference>
<evidence type="ECO:0000256" key="1">
    <source>
        <dbReference type="ARBA" id="ARBA00005417"/>
    </source>
</evidence>
<dbReference type="Gene3D" id="3.40.50.300">
    <property type="entry name" value="P-loop containing nucleotide triphosphate hydrolases"/>
    <property type="match status" value="1"/>
</dbReference>
<accession>A0A7W7H3P6</accession>
<dbReference type="InterPro" id="IPR017871">
    <property type="entry name" value="ABC_transporter-like_CS"/>
</dbReference>
<feature type="domain" description="ABC transporter" evidence="5">
    <location>
        <begin position="2"/>
        <end position="227"/>
    </location>
</feature>
<dbReference type="EMBL" id="JACHNB010000001">
    <property type="protein sequence ID" value="MBB4743077.1"/>
    <property type="molecule type" value="Genomic_DNA"/>
</dbReference>
<dbReference type="GO" id="GO:0016887">
    <property type="term" value="F:ATP hydrolysis activity"/>
    <property type="evidence" value="ECO:0007669"/>
    <property type="project" value="InterPro"/>
</dbReference>
<dbReference type="SUPFAM" id="SSF52540">
    <property type="entry name" value="P-loop containing nucleoside triphosphate hydrolases"/>
    <property type="match status" value="1"/>
</dbReference>
<dbReference type="SMART" id="SM00382">
    <property type="entry name" value="AAA"/>
    <property type="match status" value="1"/>
</dbReference>
<protein>
    <submittedName>
        <fullName evidence="6">ABC-2 type transport system ATP-binding protein</fullName>
    </submittedName>
</protein>
<keyword evidence="2" id="KW-0813">Transport</keyword>
<dbReference type="InterPro" id="IPR027417">
    <property type="entry name" value="P-loop_NTPase"/>
</dbReference>
<dbReference type="Proteomes" id="UP000546162">
    <property type="component" value="Unassembled WGS sequence"/>
</dbReference>
<keyword evidence="3" id="KW-0547">Nucleotide-binding</keyword>
<evidence type="ECO:0000313" key="6">
    <source>
        <dbReference type="EMBL" id="MBB4743077.1"/>
    </source>
</evidence>
<dbReference type="PROSITE" id="PS00211">
    <property type="entry name" value="ABC_TRANSPORTER_1"/>
    <property type="match status" value="1"/>
</dbReference>
<keyword evidence="4 6" id="KW-0067">ATP-binding</keyword>
<keyword evidence="7" id="KW-1185">Reference proteome</keyword>
<proteinExistence type="inferred from homology"/>
<evidence type="ECO:0000256" key="3">
    <source>
        <dbReference type="ARBA" id="ARBA00022741"/>
    </source>
</evidence>
<name>A0A7W7H3P6_9ACTN</name>